<dbReference type="PANTHER" id="PTHR36965">
    <property type="entry name" value="FE(2+)-TRAFFICKING PROTEIN-RELATED"/>
    <property type="match status" value="1"/>
</dbReference>
<protein>
    <recommendedName>
        <fullName evidence="3">Fe(2+)-trafficking protein</fullName>
    </recommendedName>
</protein>
<evidence type="ECO:0000256" key="1">
    <source>
        <dbReference type="ARBA" id="ARBA00023004"/>
    </source>
</evidence>
<keyword evidence="1" id="KW-0408">Iron</keyword>
<name>A0A0F9WI07_9ZZZZ</name>
<dbReference type="Pfam" id="PF04362">
    <property type="entry name" value="Iron_traffic"/>
    <property type="match status" value="1"/>
</dbReference>
<reference evidence="2" key="1">
    <citation type="journal article" date="2015" name="Nature">
        <title>Complex archaea that bridge the gap between prokaryotes and eukaryotes.</title>
        <authorList>
            <person name="Spang A."/>
            <person name="Saw J.H."/>
            <person name="Jorgensen S.L."/>
            <person name="Zaremba-Niedzwiedzka K."/>
            <person name="Martijn J."/>
            <person name="Lind A.E."/>
            <person name="van Eijk R."/>
            <person name="Schleper C."/>
            <person name="Guy L."/>
            <person name="Ettema T.J."/>
        </authorList>
    </citation>
    <scope>NUCLEOTIDE SEQUENCE</scope>
</reference>
<comment type="caution">
    <text evidence="2">The sequence shown here is derived from an EMBL/GenBank/DDBJ whole genome shotgun (WGS) entry which is preliminary data.</text>
</comment>
<dbReference type="Gene3D" id="1.10.3880.10">
    <property type="entry name" value="Fe(II) trafficking protein YggX"/>
    <property type="match status" value="1"/>
</dbReference>
<dbReference type="EMBL" id="LAZR01000001">
    <property type="protein sequence ID" value="KKO12173.1"/>
    <property type="molecule type" value="Genomic_DNA"/>
</dbReference>
<proteinExistence type="inferred from homology"/>
<gene>
    <name evidence="2" type="ORF">LCGC14_0001820</name>
</gene>
<dbReference type="GO" id="GO:0034599">
    <property type="term" value="P:cellular response to oxidative stress"/>
    <property type="evidence" value="ECO:0007669"/>
    <property type="project" value="TreeGrafter"/>
</dbReference>
<dbReference type="NCBIfam" id="NF003817">
    <property type="entry name" value="PRK05408.1"/>
    <property type="match status" value="1"/>
</dbReference>
<dbReference type="SUPFAM" id="SSF111148">
    <property type="entry name" value="YggX-like"/>
    <property type="match status" value="1"/>
</dbReference>
<dbReference type="HAMAP" id="MF_00686">
    <property type="entry name" value="Fe_traffic_YggX"/>
    <property type="match status" value="1"/>
</dbReference>
<dbReference type="InterPro" id="IPR036766">
    <property type="entry name" value="Fe_traffick_prot_YggX_sf"/>
</dbReference>
<evidence type="ECO:0008006" key="3">
    <source>
        <dbReference type="Google" id="ProtNLM"/>
    </source>
</evidence>
<organism evidence="2">
    <name type="scientific">marine sediment metagenome</name>
    <dbReference type="NCBI Taxonomy" id="412755"/>
    <lineage>
        <taxon>unclassified sequences</taxon>
        <taxon>metagenomes</taxon>
        <taxon>ecological metagenomes</taxon>
    </lineage>
</organism>
<evidence type="ECO:0000313" key="2">
    <source>
        <dbReference type="EMBL" id="KKO12173.1"/>
    </source>
</evidence>
<dbReference type="GO" id="GO:0005829">
    <property type="term" value="C:cytosol"/>
    <property type="evidence" value="ECO:0007669"/>
    <property type="project" value="TreeGrafter"/>
</dbReference>
<dbReference type="PIRSF" id="PIRSF029827">
    <property type="entry name" value="Fe_traffic_YggX"/>
    <property type="match status" value="1"/>
</dbReference>
<dbReference type="InterPro" id="IPR007457">
    <property type="entry name" value="Fe_traffick_prot_YggX"/>
</dbReference>
<sequence length="91" mass="10499">MTRTVFCKKYQKELPGLAMPPYPGAKGQELYDNVSAQAWQDWQKQQVMLINEKHLSMAAADDRRYLQEQMDRFFANESFDSASGYVAPDSE</sequence>
<dbReference type="PANTHER" id="PTHR36965:SF1">
    <property type="entry name" value="FE(2+)-TRAFFICKING PROTEIN-RELATED"/>
    <property type="match status" value="1"/>
</dbReference>
<dbReference type="AlphaFoldDB" id="A0A0F9WI07"/>
<dbReference type="GO" id="GO:0005506">
    <property type="term" value="F:iron ion binding"/>
    <property type="evidence" value="ECO:0007669"/>
    <property type="project" value="InterPro"/>
</dbReference>
<accession>A0A0F9WI07</accession>